<dbReference type="Pfam" id="PF18705">
    <property type="entry name" value="DUF5643"/>
    <property type="match status" value="1"/>
</dbReference>
<feature type="domain" description="DUF5643" evidence="3">
    <location>
        <begin position="245"/>
        <end position="359"/>
    </location>
</feature>
<feature type="transmembrane region" description="Helical" evidence="1">
    <location>
        <begin position="52"/>
        <end position="72"/>
    </location>
</feature>
<feature type="domain" description="DUF4179" evidence="2">
    <location>
        <begin position="50"/>
        <end position="140"/>
    </location>
</feature>
<keyword evidence="5" id="KW-1185">Reference proteome</keyword>
<sequence>MKGALSMNDSWIDEELGRRLKIGGEGTPQLVRARVDETLAALPTKRRVFRKVGYATIAACVAFGGLIGVSVMNPDVARAVRSLPVIGSVFEMLGDDGIRQSGEAGLSSRGNVTAEDQGITMTITEVLYDGVRLSIGYVIEGGDDLRPERAEMYVNGKSVNFSSGERGNKVDEGVYAGLIDYKTTEMLPDQFILKLEYSRMEDWENKVDGNPKTTKGNWSFAIPVKKLTDGVYVHTFSGNDAPRIQSKDVTLTARKVTFSPATTSVEVDMIEPTDIAEVPFHQNLFQLFDDRGVLFQFTGSTSHSQSNNGDKVRLTEYSLEFAPIGRIPEYLIIRPISDSFETGKNEHTAPLNQQQLPITLSLGEAGKLTASRIEFAADETKLYYDIEGDNPYEQAYNVWLEDDSGNKYKGMMPQLIEAEPGRYRFVMKLPQIDAQKRLTLSTIETKAPEVDKQLELKIPIH</sequence>
<reference evidence="4 5" key="1">
    <citation type="submission" date="2019-03" db="EMBL/GenBank/DDBJ databases">
        <authorList>
            <person name="Kim M.K.M."/>
        </authorList>
    </citation>
    <scope>NUCLEOTIDE SEQUENCE [LARGE SCALE GENOMIC DNA]</scope>
    <source>
        <strain evidence="4 5">18JY21-1</strain>
    </source>
</reference>
<comment type="caution">
    <text evidence="4">The sequence shown here is derived from an EMBL/GenBank/DDBJ whole genome shotgun (WGS) entry which is preliminary data.</text>
</comment>
<protein>
    <submittedName>
        <fullName evidence="4">DUF4179 domain-containing protein</fullName>
    </submittedName>
</protein>
<evidence type="ECO:0000259" key="2">
    <source>
        <dbReference type="Pfam" id="PF13786"/>
    </source>
</evidence>
<dbReference type="Pfam" id="PF13786">
    <property type="entry name" value="DUF4179"/>
    <property type="match status" value="1"/>
</dbReference>
<dbReference type="AlphaFoldDB" id="A0A4R4EFR8"/>
<dbReference type="InterPro" id="IPR025436">
    <property type="entry name" value="DUF4179"/>
</dbReference>
<dbReference type="OrthoDB" id="2541898at2"/>
<dbReference type="Gene3D" id="2.60.40.1630">
    <property type="entry name" value="bacillus anthracis domain"/>
    <property type="match status" value="1"/>
</dbReference>
<evidence type="ECO:0000259" key="3">
    <source>
        <dbReference type="Pfam" id="PF18705"/>
    </source>
</evidence>
<name>A0A4R4EFR8_9BACL</name>
<organism evidence="4 5">
    <name type="scientific">Paenibacillus albiflavus</name>
    <dbReference type="NCBI Taxonomy" id="2545760"/>
    <lineage>
        <taxon>Bacteria</taxon>
        <taxon>Bacillati</taxon>
        <taxon>Bacillota</taxon>
        <taxon>Bacilli</taxon>
        <taxon>Bacillales</taxon>
        <taxon>Paenibacillaceae</taxon>
        <taxon>Paenibacillus</taxon>
    </lineage>
</organism>
<evidence type="ECO:0000313" key="5">
    <source>
        <dbReference type="Proteomes" id="UP000295418"/>
    </source>
</evidence>
<dbReference type="InterPro" id="IPR040680">
    <property type="entry name" value="DUF5643"/>
</dbReference>
<keyword evidence="1" id="KW-0812">Transmembrane</keyword>
<accession>A0A4R4EFR8</accession>
<dbReference type="Proteomes" id="UP000295418">
    <property type="component" value="Unassembled WGS sequence"/>
</dbReference>
<evidence type="ECO:0000313" key="4">
    <source>
        <dbReference type="EMBL" id="TCZ78916.1"/>
    </source>
</evidence>
<dbReference type="EMBL" id="SKFG01000004">
    <property type="protein sequence ID" value="TCZ78916.1"/>
    <property type="molecule type" value="Genomic_DNA"/>
</dbReference>
<gene>
    <name evidence="4" type="ORF">E0485_07585</name>
</gene>
<keyword evidence="1" id="KW-1133">Transmembrane helix</keyword>
<proteinExistence type="predicted"/>
<evidence type="ECO:0000256" key="1">
    <source>
        <dbReference type="SAM" id="Phobius"/>
    </source>
</evidence>
<keyword evidence="1" id="KW-0472">Membrane</keyword>